<dbReference type="InterPro" id="IPR018490">
    <property type="entry name" value="cNMP-bd_dom_sf"/>
</dbReference>
<dbReference type="GO" id="GO:0016020">
    <property type="term" value="C:membrane"/>
    <property type="evidence" value="ECO:0007669"/>
    <property type="project" value="UniProtKB-SubCell"/>
</dbReference>
<feature type="transmembrane region" description="Helical" evidence="5">
    <location>
        <begin position="409"/>
        <end position="441"/>
    </location>
</feature>
<dbReference type="InterPro" id="IPR014710">
    <property type="entry name" value="RmlC-like_jellyroll"/>
</dbReference>
<dbReference type="SUPFAM" id="SSF51206">
    <property type="entry name" value="cAMP-binding domain-like"/>
    <property type="match status" value="1"/>
</dbReference>
<dbReference type="CDD" id="cd07042">
    <property type="entry name" value="STAS_SulP_like_sulfate_transporter"/>
    <property type="match status" value="1"/>
</dbReference>
<dbReference type="InterPro" id="IPR036513">
    <property type="entry name" value="STAS_dom_sf"/>
</dbReference>
<protein>
    <recommendedName>
        <fullName evidence="10">Cyclic nucleotide-binding domain-containing protein</fullName>
    </recommendedName>
</protein>
<accession>A0A168JW70</accession>
<dbReference type="InterPro" id="IPR000595">
    <property type="entry name" value="cNMP-bd_dom"/>
</dbReference>
<dbReference type="PANTHER" id="PTHR43310">
    <property type="entry name" value="SULFATE TRANSPORTER YBAR-RELATED"/>
    <property type="match status" value="1"/>
</dbReference>
<keyword evidence="9" id="KW-1185">Reference proteome</keyword>
<dbReference type="Gene3D" id="3.30.750.24">
    <property type="entry name" value="STAS domain"/>
    <property type="match status" value="1"/>
</dbReference>
<dbReference type="Proteomes" id="UP000077051">
    <property type="component" value="Unassembled WGS sequence"/>
</dbReference>
<name>A0A168JW70_MUCCL</name>
<dbReference type="InterPro" id="IPR011547">
    <property type="entry name" value="SLC26A/SulP_dom"/>
</dbReference>
<dbReference type="PANTHER" id="PTHR43310:SF4">
    <property type="entry name" value="AFR304WP"/>
    <property type="match status" value="1"/>
</dbReference>
<comment type="subcellular location">
    <subcellularLocation>
        <location evidence="1">Membrane</location>
        <topology evidence="1">Multi-pass membrane protein</topology>
    </subcellularLocation>
</comment>
<dbReference type="SUPFAM" id="SSF52091">
    <property type="entry name" value="SpoIIaa-like"/>
    <property type="match status" value="1"/>
</dbReference>
<feature type="transmembrane region" description="Helical" evidence="5">
    <location>
        <begin position="115"/>
        <end position="135"/>
    </location>
</feature>
<feature type="transmembrane region" description="Helical" evidence="5">
    <location>
        <begin position="53"/>
        <end position="71"/>
    </location>
</feature>
<dbReference type="PROSITE" id="PS50042">
    <property type="entry name" value="CNMP_BINDING_3"/>
    <property type="match status" value="1"/>
</dbReference>
<keyword evidence="3 5" id="KW-1133">Transmembrane helix</keyword>
<evidence type="ECO:0000313" key="8">
    <source>
        <dbReference type="EMBL" id="OAD01693.1"/>
    </source>
</evidence>
<reference evidence="8 9" key="1">
    <citation type="submission" date="2015-06" db="EMBL/GenBank/DDBJ databases">
        <title>Expansion of signal transduction pathways in fungi by whole-genome duplication.</title>
        <authorList>
            <consortium name="DOE Joint Genome Institute"/>
            <person name="Corrochano L.M."/>
            <person name="Kuo A."/>
            <person name="Marcet-Houben M."/>
            <person name="Polaino S."/>
            <person name="Salamov A."/>
            <person name="Villalobos J.M."/>
            <person name="Alvarez M.I."/>
            <person name="Avalos J."/>
            <person name="Benito E.P."/>
            <person name="Benoit I."/>
            <person name="Burger G."/>
            <person name="Camino L.P."/>
            <person name="Canovas D."/>
            <person name="Cerda-Olmedo E."/>
            <person name="Cheng J.-F."/>
            <person name="Dominguez A."/>
            <person name="Elias M."/>
            <person name="Eslava A.P."/>
            <person name="Glaser F."/>
            <person name="Grimwood J."/>
            <person name="Gutierrez G."/>
            <person name="Heitman J."/>
            <person name="Henrissat B."/>
            <person name="Iturriaga E.A."/>
            <person name="Lang B.F."/>
            <person name="Lavin J.L."/>
            <person name="Lee S."/>
            <person name="Li W."/>
            <person name="Lindquist E."/>
            <person name="Lopez-Garcia S."/>
            <person name="Luque E.M."/>
            <person name="Marcos A.T."/>
            <person name="Martin J."/>
            <person name="Mccluskey K."/>
            <person name="Medina H.R."/>
            <person name="Miralles-Duran A."/>
            <person name="Miyazaki A."/>
            <person name="Munoz-Torres E."/>
            <person name="Oguiza J.A."/>
            <person name="Ohm R."/>
            <person name="Olmedo M."/>
            <person name="Orejas M."/>
            <person name="Ortiz-Castellanos L."/>
            <person name="Pisabarro A.G."/>
            <person name="Rodriguez-Romero J."/>
            <person name="Ruiz-Herrera J."/>
            <person name="Ruiz-Vazquez R."/>
            <person name="Sanz C."/>
            <person name="Schackwitz W."/>
            <person name="Schmutz J."/>
            <person name="Shahriari M."/>
            <person name="Shelest E."/>
            <person name="Silva-Franco F."/>
            <person name="Soanes D."/>
            <person name="Syed K."/>
            <person name="Tagua V.G."/>
            <person name="Talbot N.J."/>
            <person name="Thon M."/>
            <person name="De Vries R.P."/>
            <person name="Wiebenga A."/>
            <person name="Yadav J.S."/>
            <person name="Braun E.L."/>
            <person name="Baker S."/>
            <person name="Garre V."/>
            <person name="Horwitz B."/>
            <person name="Torres-Martinez S."/>
            <person name="Idnurm A."/>
            <person name="Herrera-Estrella A."/>
            <person name="Gabaldon T."/>
            <person name="Grigoriev I.V."/>
        </authorList>
    </citation>
    <scope>NUCLEOTIDE SEQUENCE [LARGE SCALE GENOMIC DNA]</scope>
    <source>
        <strain evidence="8 9">CBS 277.49</strain>
    </source>
</reference>
<feature type="transmembrane region" description="Helical" evidence="5">
    <location>
        <begin position="217"/>
        <end position="240"/>
    </location>
</feature>
<keyword evidence="2 5" id="KW-0812">Transmembrane</keyword>
<feature type="transmembrane region" description="Helical" evidence="5">
    <location>
        <begin position="356"/>
        <end position="389"/>
    </location>
</feature>
<evidence type="ECO:0000259" key="6">
    <source>
        <dbReference type="PROSITE" id="PS50042"/>
    </source>
</evidence>
<evidence type="ECO:0000256" key="1">
    <source>
        <dbReference type="ARBA" id="ARBA00004141"/>
    </source>
</evidence>
<evidence type="ECO:0000256" key="3">
    <source>
        <dbReference type="ARBA" id="ARBA00022989"/>
    </source>
</evidence>
<feature type="domain" description="STAS" evidence="7">
    <location>
        <begin position="482"/>
        <end position="596"/>
    </location>
</feature>
<dbReference type="OrthoDB" id="409725at2759"/>
<proteinExistence type="predicted"/>
<sequence length="801" mass="89853">IWMNCFTQPISYIPAVILGLLLNLLDAISYGMITFPLNNPIFASFGPDGISMFFVSCIISQLVYSCGGSVFDGGNGRIEANLIQNLVVPFLHIMAEKIVSVAGQDNPDVVIPSTMVAFALSSIMTGLAFFLLGALKLGSLIGFFPRHILVGTIGGVGWFLVATGIEVAGRLDENLVYTIPMFKKIFLDSHVFSLWFSALAVAILLRLIQYRITSPLVVPVFFMTLPLAFYLIVFVCGLDVNDVRNAGWIFPLVESNLPFWHFYTYYDFTMVDWRAVAETIPAMLALTFFGVLHVPINVPALGVSTNKDDVNVNRELVAHGISNAVSGLFGTVQNYLVYTNSLLFIRSGGDSRVAGLMLAGATAILWMVGPWIVGYIPVMVVGSLIFHLGLDLLKEALVDTWNSVHYLEYITICVIIACMATLGFVEGILVGIIMACVFFVVQNARRSEAIRATYTGQYMRSTVRRLYRQERFLKQVGGQIQIVKLQGYLFFGTIDQVERAIRDMLDEHAWDLHPIRFLILDLQLVQGLDFSAAEAFVRIRRLLRARQVYMIVCNVARRSDEEKALMKAGIWVKQSQQQDEGDLKCFEHINDAVEWCENVLLTTYFEKKPKHLQSKSCLHVDWPVHDTSYPSITDDINSPLFDTTTIETHSPAIHKNTTQPTLILVQAFGEINNCETPLEFFHQLSKYFERSTCDKGNTLYREGDPCDYLLVLEQGSLRSLMYVLKEQVTVETILPGTVVGEMGIFSGSPVRSRSLVADADSVYWKLTRESFDKMRKDDPAMANQFILLTLYFSSERLDTMT</sequence>
<keyword evidence="4 5" id="KW-0472">Membrane</keyword>
<evidence type="ECO:0000256" key="4">
    <source>
        <dbReference type="ARBA" id="ARBA00023136"/>
    </source>
</evidence>
<evidence type="ECO:0000313" key="9">
    <source>
        <dbReference type="Proteomes" id="UP000077051"/>
    </source>
</evidence>
<comment type="caution">
    <text evidence="8">The sequence shown here is derived from an EMBL/GenBank/DDBJ whole genome shotgun (WGS) entry which is preliminary data.</text>
</comment>
<evidence type="ECO:0000259" key="7">
    <source>
        <dbReference type="PROSITE" id="PS50801"/>
    </source>
</evidence>
<dbReference type="Gene3D" id="2.60.120.10">
    <property type="entry name" value="Jelly Rolls"/>
    <property type="match status" value="1"/>
</dbReference>
<evidence type="ECO:0000256" key="2">
    <source>
        <dbReference type="ARBA" id="ARBA00022692"/>
    </source>
</evidence>
<dbReference type="InterPro" id="IPR052706">
    <property type="entry name" value="Membrane-Transporter-like"/>
</dbReference>
<dbReference type="EMBL" id="AMYB01000005">
    <property type="protein sequence ID" value="OAD01693.1"/>
    <property type="molecule type" value="Genomic_DNA"/>
</dbReference>
<feature type="domain" description="Cyclic nucleotide-binding" evidence="6">
    <location>
        <begin position="687"/>
        <end position="774"/>
    </location>
</feature>
<dbReference type="SMART" id="SM00100">
    <property type="entry name" value="cNMP"/>
    <property type="match status" value="1"/>
</dbReference>
<dbReference type="Pfam" id="PF00916">
    <property type="entry name" value="Sulfate_transp"/>
    <property type="match status" value="1"/>
</dbReference>
<organism evidence="8 9">
    <name type="scientific">Mucor lusitanicus CBS 277.49</name>
    <dbReference type="NCBI Taxonomy" id="747725"/>
    <lineage>
        <taxon>Eukaryota</taxon>
        <taxon>Fungi</taxon>
        <taxon>Fungi incertae sedis</taxon>
        <taxon>Mucoromycota</taxon>
        <taxon>Mucoromycotina</taxon>
        <taxon>Mucoromycetes</taxon>
        <taxon>Mucorales</taxon>
        <taxon>Mucorineae</taxon>
        <taxon>Mucoraceae</taxon>
        <taxon>Mucor</taxon>
    </lineage>
</organism>
<feature type="transmembrane region" description="Helical" evidence="5">
    <location>
        <begin position="246"/>
        <end position="263"/>
    </location>
</feature>
<feature type="transmembrane region" description="Helical" evidence="5">
    <location>
        <begin position="12"/>
        <end position="33"/>
    </location>
</feature>
<dbReference type="AlphaFoldDB" id="A0A168JW70"/>
<gene>
    <name evidence="8" type="ORF">MUCCIDRAFT_126951</name>
</gene>
<feature type="transmembrane region" description="Helical" evidence="5">
    <location>
        <begin position="185"/>
        <end position="205"/>
    </location>
</feature>
<feature type="transmembrane region" description="Helical" evidence="5">
    <location>
        <begin position="275"/>
        <end position="296"/>
    </location>
</feature>
<dbReference type="PROSITE" id="PS50801">
    <property type="entry name" value="STAS"/>
    <property type="match status" value="1"/>
</dbReference>
<dbReference type="VEuPathDB" id="FungiDB:MUCCIDRAFT_126951"/>
<dbReference type="Pfam" id="PF01740">
    <property type="entry name" value="STAS"/>
    <property type="match status" value="1"/>
</dbReference>
<evidence type="ECO:0000256" key="5">
    <source>
        <dbReference type="SAM" id="Phobius"/>
    </source>
</evidence>
<evidence type="ECO:0008006" key="10">
    <source>
        <dbReference type="Google" id="ProtNLM"/>
    </source>
</evidence>
<dbReference type="CDD" id="cd00038">
    <property type="entry name" value="CAP_ED"/>
    <property type="match status" value="1"/>
</dbReference>
<dbReference type="Pfam" id="PF00027">
    <property type="entry name" value="cNMP_binding"/>
    <property type="match status" value="1"/>
</dbReference>
<feature type="non-terminal residue" evidence="8">
    <location>
        <position position="801"/>
    </location>
</feature>
<feature type="non-terminal residue" evidence="8">
    <location>
        <position position="1"/>
    </location>
</feature>
<dbReference type="STRING" id="747725.A0A168JW70"/>
<feature type="transmembrane region" description="Helical" evidence="5">
    <location>
        <begin position="147"/>
        <end position="165"/>
    </location>
</feature>
<dbReference type="InterPro" id="IPR002645">
    <property type="entry name" value="STAS_dom"/>
</dbReference>